<accession>A0A914WU27</accession>
<dbReference type="InterPro" id="IPR036322">
    <property type="entry name" value="WD40_repeat_dom_sf"/>
</dbReference>
<dbReference type="PROSITE" id="PS50089">
    <property type="entry name" value="ZF_RING_2"/>
    <property type="match status" value="1"/>
</dbReference>
<dbReference type="InterPro" id="IPR057308">
    <property type="entry name" value="CHCR_PEP5_VPS11"/>
</dbReference>
<dbReference type="CDD" id="cd16688">
    <property type="entry name" value="RING-H2_Vps11"/>
    <property type="match status" value="1"/>
</dbReference>
<dbReference type="PANTHER" id="PTHR23323:SF24">
    <property type="entry name" value="VACUOLAR PROTEIN SORTING-ASSOCIATED PROTEIN 11 HOMOLOG"/>
    <property type="match status" value="1"/>
</dbReference>
<dbReference type="GO" id="GO:0006886">
    <property type="term" value="P:intracellular protein transport"/>
    <property type="evidence" value="ECO:0007669"/>
    <property type="project" value="UniProtKB-UniRule"/>
</dbReference>
<dbReference type="Pfam" id="PF00097">
    <property type="entry name" value="zf-C3HC4"/>
    <property type="match status" value="1"/>
</dbReference>
<proteinExistence type="inferred from homology"/>
<evidence type="ECO:0000259" key="14">
    <source>
        <dbReference type="PROSITE" id="PS50089"/>
    </source>
</evidence>
<dbReference type="GO" id="GO:0007033">
    <property type="term" value="P:vacuole organization"/>
    <property type="evidence" value="ECO:0007669"/>
    <property type="project" value="TreeGrafter"/>
</dbReference>
<keyword evidence="5 10" id="KW-0863">Zinc-finger</keyword>
<evidence type="ECO:0000256" key="1">
    <source>
        <dbReference type="ARBA" id="ARBA00004371"/>
    </source>
</evidence>
<comment type="subcellular location">
    <subcellularLocation>
        <location evidence="2">Late endosome membrane</location>
        <topology evidence="2">Peripheral membrane protein</topology>
        <orientation evidence="2">Cytoplasmic side</orientation>
    </subcellularLocation>
    <subcellularLocation>
        <location evidence="1">Lysosome</location>
    </subcellularLocation>
</comment>
<evidence type="ECO:0000256" key="13">
    <source>
        <dbReference type="SAM" id="MobiDB-lite"/>
    </source>
</evidence>
<dbReference type="InterPro" id="IPR015943">
    <property type="entry name" value="WD40/YVTN_repeat-like_dom_sf"/>
</dbReference>
<evidence type="ECO:0000256" key="11">
    <source>
        <dbReference type="PROSITE-ProRule" id="PRU01006"/>
    </source>
</evidence>
<evidence type="ECO:0000256" key="10">
    <source>
        <dbReference type="PROSITE-ProRule" id="PRU00175"/>
    </source>
</evidence>
<dbReference type="GO" id="GO:0006904">
    <property type="term" value="P:vesicle docking involved in exocytosis"/>
    <property type="evidence" value="ECO:0007669"/>
    <property type="project" value="TreeGrafter"/>
</dbReference>
<dbReference type="GO" id="GO:0030897">
    <property type="term" value="C:HOPS complex"/>
    <property type="evidence" value="ECO:0007669"/>
    <property type="project" value="TreeGrafter"/>
</dbReference>
<sequence length="934" mass="105687">MSLVELGWRRFNFFDKELVTDPQNNEQAFMGLQDMESVCSVAGNGLVLFGEGSGGVCQMNKALAVDYWKAYKVSLAAMALVSAHNLFVTVGEDEEGVNTLLKVWRLDRIEKGSPFCTRVSRISQYLGNRPAKATAVAAHSSLGYAAVGFEDSSVLLFKGDVSKEKQAHKPTNVRDGVSMASDGPVTGLAFHMLPDRRLVLFVATARTIVSYVCRDKDVEKRNIHDAKGCDRNCWALADALLDYQFVVARRDMVYFYNPEQCALPEDATNGKCHGLERDKDKVVARVFGSYLCLVTKDAGVIETGGDSKMQMVTVYDIPGQYIAYSAPLPEVLDVFFEWNNLFIVCKNGKLFRIREKDIQTKLDVLFRKNLYDVAIGLAKRHYCDETHLMEIFKKHGDYLYSKGDFDNAVQQYIQTVGKLEPSYVIRKFLDASRIAQLTNYLEALHGAGLATADHTTILLNCYTKLQATDKIERFIADAGNRLTFDVDTAIKVLRAADYTKEALKLAERHNKDDICLRILLENTHDYHAAVKRIAKLPFELAEKQLKNYGKVLLANAPNETTALLKSLCSGFDGQRAPADQFVHVFMDDSVKLREFLEHVAQEAGEESSSTAFYNTLLELYLRERAEKIKAGQSDDELDRRIIALLKNTASPYQNEKDLDQALVLCQMYDFGPGMLYILEKAKMHQNILQYHMTRKNFTEVVRTCQRFGERDMWVEALWFVSRHGEVPVDVISDLLKHIDEQSILPPLMVLEILSHSQTVTLGVVKDYLMHWLKTENEQIGKDERLIKEYQEEIKKVGEKMDDLQYNPQVFQVSKCSACDTPLEVPTVHFLCKHSFHQHCFESYSENDQECPACLPENKKLRALLNARQNCSVKDTYNQFKSDLKEAKDTMAVVAEYFGKGIYQQTTDAGAVTATPKSKPADRKPKSNNPFDDDA</sequence>
<dbReference type="InterPro" id="IPR016528">
    <property type="entry name" value="VPS11"/>
</dbReference>
<feature type="repeat" description="CHCR" evidence="11">
    <location>
        <begin position="565"/>
        <end position="729"/>
    </location>
</feature>
<keyword evidence="8" id="KW-0458">Lysosome</keyword>
<dbReference type="Gene3D" id="3.30.40.10">
    <property type="entry name" value="Zinc/RING finger domain, C3HC4 (zinc finger)"/>
    <property type="match status" value="1"/>
</dbReference>
<keyword evidence="7 9" id="KW-0472">Membrane</keyword>
<comment type="similarity">
    <text evidence="3 9">Belongs to the VPS11 family.</text>
</comment>
<dbReference type="WBParaSite" id="PSAMB.scaffold4854size13347.g25373.t1">
    <property type="protein sequence ID" value="PSAMB.scaffold4854size13347.g25373.t1"/>
    <property type="gene ID" value="PSAMB.scaffold4854size13347.g25373"/>
</dbReference>
<reference evidence="16" key="1">
    <citation type="submission" date="2022-11" db="UniProtKB">
        <authorList>
            <consortium name="WormBaseParasite"/>
        </authorList>
    </citation>
    <scope>IDENTIFICATION</scope>
</reference>
<keyword evidence="15" id="KW-1185">Reference proteome</keyword>
<protein>
    <recommendedName>
        <fullName evidence="9">Vacuolar protein sorting-associated protein 11 homolog</fullName>
    </recommendedName>
</protein>
<dbReference type="Gene3D" id="1.25.40.10">
    <property type="entry name" value="Tetratricopeptide repeat domain"/>
    <property type="match status" value="1"/>
</dbReference>
<dbReference type="GO" id="GO:0007032">
    <property type="term" value="P:endosome organization"/>
    <property type="evidence" value="ECO:0007669"/>
    <property type="project" value="TreeGrafter"/>
</dbReference>
<dbReference type="Pfam" id="PF23266">
    <property type="entry name" value="VPS11_N"/>
    <property type="match status" value="1"/>
</dbReference>
<dbReference type="Gene3D" id="2.130.10.10">
    <property type="entry name" value="YVTN repeat-like/Quinoprotein amine dehydrogenase"/>
    <property type="match status" value="1"/>
</dbReference>
<evidence type="ECO:0000313" key="15">
    <source>
        <dbReference type="Proteomes" id="UP000887566"/>
    </source>
</evidence>
<feature type="region of interest" description="Disordered" evidence="13">
    <location>
        <begin position="908"/>
        <end position="934"/>
    </location>
</feature>
<dbReference type="InterPro" id="IPR001841">
    <property type="entry name" value="Znf_RING"/>
</dbReference>
<feature type="repeat" description="CHCR" evidence="11">
    <location>
        <begin position="412"/>
        <end position="561"/>
    </location>
</feature>
<dbReference type="InterPro" id="IPR000547">
    <property type="entry name" value="Clathrin_H-chain/VPS_repeat"/>
</dbReference>
<evidence type="ECO:0000256" key="2">
    <source>
        <dbReference type="ARBA" id="ARBA00004492"/>
    </source>
</evidence>
<dbReference type="Proteomes" id="UP000887566">
    <property type="component" value="Unplaced"/>
</dbReference>
<dbReference type="GO" id="GO:0008270">
    <property type="term" value="F:zinc ion binding"/>
    <property type="evidence" value="ECO:0007669"/>
    <property type="project" value="UniProtKB-KW"/>
</dbReference>
<dbReference type="InterPro" id="IPR013083">
    <property type="entry name" value="Znf_RING/FYVE/PHD"/>
</dbReference>
<dbReference type="GO" id="GO:0048284">
    <property type="term" value="P:organelle fusion"/>
    <property type="evidence" value="ECO:0007669"/>
    <property type="project" value="TreeGrafter"/>
</dbReference>
<name>A0A914WU27_9BILA</name>
<evidence type="ECO:0000256" key="3">
    <source>
        <dbReference type="ARBA" id="ARBA00007070"/>
    </source>
</evidence>
<keyword evidence="12" id="KW-0175">Coiled coil</keyword>
<dbReference type="PIRSF" id="PIRSF007860">
    <property type="entry name" value="VPS11"/>
    <property type="match status" value="1"/>
</dbReference>
<feature type="coiled-coil region" evidence="12">
    <location>
        <begin position="772"/>
        <end position="806"/>
    </location>
</feature>
<evidence type="ECO:0000256" key="7">
    <source>
        <dbReference type="ARBA" id="ARBA00023136"/>
    </source>
</evidence>
<dbReference type="InterPro" id="IPR011990">
    <property type="entry name" value="TPR-like_helical_dom_sf"/>
</dbReference>
<feature type="domain" description="RING-type" evidence="14">
    <location>
        <begin position="815"/>
        <end position="853"/>
    </location>
</feature>
<dbReference type="Pfam" id="PF12451">
    <property type="entry name" value="VPS11_C"/>
    <property type="match status" value="1"/>
</dbReference>
<dbReference type="GO" id="GO:0005764">
    <property type="term" value="C:lysosome"/>
    <property type="evidence" value="ECO:0007669"/>
    <property type="project" value="UniProtKB-SubCell"/>
</dbReference>
<dbReference type="PROSITE" id="PS50236">
    <property type="entry name" value="CHCR"/>
    <property type="match status" value="2"/>
</dbReference>
<dbReference type="InterPro" id="IPR024763">
    <property type="entry name" value="VPS11_C"/>
</dbReference>
<evidence type="ECO:0000256" key="9">
    <source>
        <dbReference type="PIRNR" id="PIRNR007860"/>
    </source>
</evidence>
<dbReference type="InterPro" id="IPR018957">
    <property type="entry name" value="Znf_C3HC4_RING-type"/>
</dbReference>
<dbReference type="AlphaFoldDB" id="A0A914WU27"/>
<evidence type="ECO:0000256" key="6">
    <source>
        <dbReference type="ARBA" id="ARBA00022833"/>
    </source>
</evidence>
<dbReference type="PANTHER" id="PTHR23323">
    <property type="entry name" value="VACUOLAR PROTEIN SORTING-ASSOCIATED PROTEIN"/>
    <property type="match status" value="1"/>
</dbReference>
<dbReference type="GO" id="GO:0031902">
    <property type="term" value="C:late endosome membrane"/>
    <property type="evidence" value="ECO:0007669"/>
    <property type="project" value="UniProtKB-SubCell"/>
</dbReference>
<dbReference type="SUPFAM" id="SSF50978">
    <property type="entry name" value="WD40 repeat-like"/>
    <property type="match status" value="1"/>
</dbReference>
<keyword evidence="4" id="KW-0479">Metal-binding</keyword>
<dbReference type="SUPFAM" id="SSF57850">
    <property type="entry name" value="RING/U-box"/>
    <property type="match status" value="1"/>
</dbReference>
<evidence type="ECO:0000256" key="5">
    <source>
        <dbReference type="ARBA" id="ARBA00022771"/>
    </source>
</evidence>
<evidence type="ECO:0000256" key="12">
    <source>
        <dbReference type="SAM" id="Coils"/>
    </source>
</evidence>
<keyword evidence="6" id="KW-0862">Zinc</keyword>
<evidence type="ECO:0000313" key="16">
    <source>
        <dbReference type="WBParaSite" id="PSAMB.scaffold4854size13347.g25373.t1"/>
    </source>
</evidence>
<organism evidence="15 16">
    <name type="scientific">Plectus sambesii</name>
    <dbReference type="NCBI Taxonomy" id="2011161"/>
    <lineage>
        <taxon>Eukaryota</taxon>
        <taxon>Metazoa</taxon>
        <taxon>Ecdysozoa</taxon>
        <taxon>Nematoda</taxon>
        <taxon>Chromadorea</taxon>
        <taxon>Plectida</taxon>
        <taxon>Plectina</taxon>
        <taxon>Plectoidea</taxon>
        <taxon>Plectidae</taxon>
        <taxon>Plectus</taxon>
    </lineage>
</organism>
<evidence type="ECO:0000256" key="4">
    <source>
        <dbReference type="ARBA" id="ARBA00022723"/>
    </source>
</evidence>
<dbReference type="Pfam" id="PF23356">
    <property type="entry name" value="TPR_PEP5_VPS11"/>
    <property type="match status" value="1"/>
</dbReference>
<dbReference type="GO" id="GO:0030674">
    <property type="term" value="F:protein-macromolecule adaptor activity"/>
    <property type="evidence" value="ECO:0007669"/>
    <property type="project" value="TreeGrafter"/>
</dbReference>
<evidence type="ECO:0000256" key="8">
    <source>
        <dbReference type="ARBA" id="ARBA00023228"/>
    </source>
</evidence>